<evidence type="ECO:0000256" key="1">
    <source>
        <dbReference type="SAM" id="MobiDB-lite"/>
    </source>
</evidence>
<proteinExistence type="predicted"/>
<dbReference type="EMBL" id="JAUKUD010000001">
    <property type="protein sequence ID" value="KAK0753463.1"/>
    <property type="molecule type" value="Genomic_DNA"/>
</dbReference>
<feature type="region of interest" description="Disordered" evidence="1">
    <location>
        <begin position="162"/>
        <end position="192"/>
    </location>
</feature>
<comment type="caution">
    <text evidence="3">The sequence shown here is derived from an EMBL/GenBank/DDBJ whole genome shotgun (WGS) entry which is preliminary data.</text>
</comment>
<organism evidence="3 4">
    <name type="scientific">Schizothecium vesticola</name>
    <dbReference type="NCBI Taxonomy" id="314040"/>
    <lineage>
        <taxon>Eukaryota</taxon>
        <taxon>Fungi</taxon>
        <taxon>Dikarya</taxon>
        <taxon>Ascomycota</taxon>
        <taxon>Pezizomycotina</taxon>
        <taxon>Sordariomycetes</taxon>
        <taxon>Sordariomycetidae</taxon>
        <taxon>Sordariales</taxon>
        <taxon>Schizotheciaceae</taxon>
        <taxon>Schizothecium</taxon>
    </lineage>
</organism>
<keyword evidence="4" id="KW-1185">Reference proteome</keyword>
<gene>
    <name evidence="3" type="ORF">B0T18DRAFT_15693</name>
</gene>
<evidence type="ECO:0000313" key="3">
    <source>
        <dbReference type="EMBL" id="KAK0753463.1"/>
    </source>
</evidence>
<feature type="region of interest" description="Disordered" evidence="1">
    <location>
        <begin position="45"/>
        <end position="103"/>
    </location>
</feature>
<accession>A0AA40KBT9</accession>
<reference evidence="3" key="1">
    <citation type="submission" date="2023-06" db="EMBL/GenBank/DDBJ databases">
        <title>Genome-scale phylogeny and comparative genomics of the fungal order Sordariales.</title>
        <authorList>
            <consortium name="Lawrence Berkeley National Laboratory"/>
            <person name="Hensen N."/>
            <person name="Bonometti L."/>
            <person name="Westerberg I."/>
            <person name="Brannstrom I.O."/>
            <person name="Guillou S."/>
            <person name="Cros-Aarteil S."/>
            <person name="Calhoun S."/>
            <person name="Haridas S."/>
            <person name="Kuo A."/>
            <person name="Mondo S."/>
            <person name="Pangilinan J."/>
            <person name="Riley R."/>
            <person name="LaButti K."/>
            <person name="Andreopoulos B."/>
            <person name="Lipzen A."/>
            <person name="Chen C."/>
            <person name="Yanf M."/>
            <person name="Daum C."/>
            <person name="Ng V."/>
            <person name="Clum A."/>
            <person name="Steindorff A."/>
            <person name="Ohm R."/>
            <person name="Martin F."/>
            <person name="Silar P."/>
            <person name="Natvig D."/>
            <person name="Lalanne C."/>
            <person name="Gautier V."/>
            <person name="Ament-velasquez S.L."/>
            <person name="Kruys A."/>
            <person name="Hutchinson M.I."/>
            <person name="Powell A.J."/>
            <person name="Barry K."/>
            <person name="Miller A.N."/>
            <person name="Grigoriev I.V."/>
            <person name="Debuchy R."/>
            <person name="Gladieux P."/>
            <person name="Thoren M.H."/>
            <person name="Johannesson H."/>
        </authorList>
    </citation>
    <scope>NUCLEOTIDE SEQUENCE</scope>
    <source>
        <strain evidence="3">SMH3187-1</strain>
    </source>
</reference>
<dbReference type="Proteomes" id="UP001172155">
    <property type="component" value="Unassembled WGS sequence"/>
</dbReference>
<protein>
    <submittedName>
        <fullName evidence="3">Uncharacterized protein</fullName>
    </submittedName>
</protein>
<feature type="compositionally biased region" description="Basic and acidic residues" evidence="1">
    <location>
        <begin position="48"/>
        <end position="57"/>
    </location>
</feature>
<name>A0AA40KBT9_9PEZI</name>
<feature type="chain" id="PRO_5041389992" evidence="2">
    <location>
        <begin position="18"/>
        <end position="214"/>
    </location>
</feature>
<evidence type="ECO:0000256" key="2">
    <source>
        <dbReference type="SAM" id="SignalP"/>
    </source>
</evidence>
<feature type="compositionally biased region" description="Basic and acidic residues" evidence="1">
    <location>
        <begin position="167"/>
        <end position="179"/>
    </location>
</feature>
<keyword evidence="2" id="KW-0732">Signal</keyword>
<evidence type="ECO:0000313" key="4">
    <source>
        <dbReference type="Proteomes" id="UP001172155"/>
    </source>
</evidence>
<feature type="signal peptide" evidence="2">
    <location>
        <begin position="1"/>
        <end position="17"/>
    </location>
</feature>
<sequence>MLSWSCAGSYLLAVVGSIVVSPPSVCIGCRRRWLSCQFSGVAQNNNRQMDRARKASNERTTAAPPSGEMDGARHPSLPRQNGRRARYPRGRSDQSGMEAGPTDEGGLLIGVGYRFPSFDSFRAPWSLFSRGHWLDFGKRLASVLGREVGVEKKGVSLKVRHTKRRSSKESESWRTETGRLRSLNSTSDERPISYRSAKTKQWFWSMPQVYLKPR</sequence>
<dbReference type="AlphaFoldDB" id="A0AA40KBT9"/>